<feature type="transmembrane region" description="Helical" evidence="1">
    <location>
        <begin position="7"/>
        <end position="26"/>
    </location>
</feature>
<sequence>MKVKRRTVWLLTLLSLAAVISVYYVFEPNRDVDLATIFSDDALQETTLTGVDEEEMTTTTSESYLFEEMRMEKSNERDQLREQLTQKIASDEYSAEEKNEAFNQMNALIEQESSESMLEMLIESLGYSDALVRVEDEKVAVTVLSDEISKQQANEIIFTVRSELEDVSDVQVNVESNYY</sequence>
<reference evidence="2 3" key="1">
    <citation type="journal article" date="2014" name="Int. J. Syst. Evol. Microbiol.">
        <title>Lysinibacillus halotolerans sp. nov., isolated from saline-alkaline soil.</title>
        <authorList>
            <person name="Kong D."/>
            <person name="Wang Y."/>
            <person name="Zhao B."/>
            <person name="Li Y."/>
            <person name="Song J."/>
            <person name="Zhai Y."/>
            <person name="Zhang C."/>
            <person name="Wang H."/>
            <person name="Chen X."/>
            <person name="Zhao B."/>
            <person name="Ruan Z."/>
        </authorList>
    </citation>
    <scope>NUCLEOTIDE SEQUENCE [LARGE SCALE GENOMIC DNA]</scope>
    <source>
        <strain evidence="2 3">MCCC 1A12703</strain>
    </source>
</reference>
<dbReference type="RefSeq" id="WP_122971854.1">
    <property type="nucleotide sequence ID" value="NZ_RHLQ01000017.1"/>
</dbReference>
<evidence type="ECO:0000313" key="2">
    <source>
        <dbReference type="EMBL" id="RNC99196.1"/>
    </source>
</evidence>
<dbReference type="Proteomes" id="UP000279909">
    <property type="component" value="Unassembled WGS sequence"/>
</dbReference>
<keyword evidence="1" id="KW-1133">Transmembrane helix</keyword>
<dbReference type="InterPro" id="IPR038503">
    <property type="entry name" value="SpoIIIAH_sf"/>
</dbReference>
<evidence type="ECO:0000313" key="3">
    <source>
        <dbReference type="Proteomes" id="UP000279909"/>
    </source>
</evidence>
<dbReference type="AlphaFoldDB" id="A0A3M8H9Z2"/>
<keyword evidence="1" id="KW-0472">Membrane</keyword>
<dbReference type="Pfam" id="PF12685">
    <property type="entry name" value="SpoIIIAH"/>
    <property type="match status" value="1"/>
</dbReference>
<organism evidence="2 3">
    <name type="scientific">Lysinibacillus halotolerans</name>
    <dbReference type="NCBI Taxonomy" id="1368476"/>
    <lineage>
        <taxon>Bacteria</taxon>
        <taxon>Bacillati</taxon>
        <taxon>Bacillota</taxon>
        <taxon>Bacilli</taxon>
        <taxon>Bacillales</taxon>
        <taxon>Bacillaceae</taxon>
        <taxon>Lysinibacillus</taxon>
    </lineage>
</organism>
<gene>
    <name evidence="2" type="ORF">EC501_08485</name>
</gene>
<evidence type="ECO:0000256" key="1">
    <source>
        <dbReference type="SAM" id="Phobius"/>
    </source>
</evidence>
<comment type="caution">
    <text evidence="2">The sequence shown here is derived from an EMBL/GenBank/DDBJ whole genome shotgun (WGS) entry which is preliminary data.</text>
</comment>
<keyword evidence="1" id="KW-0812">Transmembrane</keyword>
<name>A0A3M8H9Z2_9BACI</name>
<keyword evidence="3" id="KW-1185">Reference proteome</keyword>
<proteinExistence type="predicted"/>
<dbReference type="Gene3D" id="1.10.287.4300">
    <property type="entry name" value="Stage III sporulation protein AH-like"/>
    <property type="match status" value="1"/>
</dbReference>
<accession>A0A3M8H9Z2</accession>
<dbReference type="EMBL" id="RHLQ01000017">
    <property type="protein sequence ID" value="RNC99196.1"/>
    <property type="molecule type" value="Genomic_DNA"/>
</dbReference>
<protein>
    <submittedName>
        <fullName evidence="2">SpoIIIAH-like family protein</fullName>
    </submittedName>
</protein>
<dbReference type="InterPro" id="IPR024232">
    <property type="entry name" value="SpoIIIAH"/>
</dbReference>
<dbReference type="OrthoDB" id="2939102at2"/>